<feature type="transmembrane region" description="Helical" evidence="6">
    <location>
        <begin position="54"/>
        <end position="71"/>
    </location>
</feature>
<keyword evidence="6" id="KW-0812">Transmembrane</keyword>
<keyword evidence="5 6" id="KW-0472">Membrane</keyword>
<protein>
    <recommendedName>
        <fullName evidence="3">Uncharacterized protein YjiK</fullName>
    </recommendedName>
</protein>
<evidence type="ECO:0000256" key="3">
    <source>
        <dbReference type="ARBA" id="ARBA00017424"/>
    </source>
</evidence>
<organism evidence="7 8">
    <name type="scientific">Escherichia coli (strain SMS-3-5 / SECEC)</name>
    <dbReference type="NCBI Taxonomy" id="439855"/>
    <lineage>
        <taxon>Bacteria</taxon>
        <taxon>Pseudomonadati</taxon>
        <taxon>Pseudomonadota</taxon>
        <taxon>Gammaproteobacteria</taxon>
        <taxon>Enterobacterales</taxon>
        <taxon>Enterobacteriaceae</taxon>
        <taxon>Escherichia</taxon>
    </lineage>
</organism>
<keyword evidence="4" id="KW-1003">Cell membrane</keyword>
<accession>B1LDT7</accession>
<reference evidence="7 8" key="1">
    <citation type="journal article" date="2008" name="J. Bacteriol.">
        <title>Insights into the environmental resistance gene pool from the genome sequence of the multidrug-resistant environmental isolate Escherichia coli SMS-3-5.</title>
        <authorList>
            <person name="Fricke W.F."/>
            <person name="Wright M.S."/>
            <person name="Lindell A.H."/>
            <person name="Harkins D.M."/>
            <person name="Baker-Austin C."/>
            <person name="Ravel J."/>
            <person name="Stepanauskas R."/>
        </authorList>
    </citation>
    <scope>NUCLEOTIDE SEQUENCE [LARGE SCALE GENOMIC DNA]</scope>
    <source>
        <strain evidence="8">SMS-3-5 / SECEC</strain>
    </source>
</reference>
<evidence type="ECO:0000256" key="4">
    <source>
        <dbReference type="ARBA" id="ARBA00022475"/>
    </source>
</evidence>
<dbReference type="Pfam" id="PF06977">
    <property type="entry name" value="SdiA-regulated"/>
    <property type="match status" value="1"/>
</dbReference>
<sequence length="329" mass="37093">MFCHPETTAAPCGVYYFIARVKNSLSFIRILLICRTEFDEKKAIIRSNKLKKRITFIVFLCAIVAVSLFFVQSCVRKSQHVAGFQNYQATIDGKEITGVTKNISSLTWSAQSNTLFSTINKPATIVEMTTEGDLIRTIPLDFVKDLETIEYIGDNKFVISDERDYAIYVISLNAESEVSILKKIKIPLQETPTNCGFEGLAYSSQDHTFWFFKEKNPIEVYKVTGLLRSDELHISKDKALQRQFTLDDVSGAEFNPQKNTLLVLSHESRALQEVTVTGDVIGEMSLTKGRYGLSHNIKQAEGIAMDASGNIYIVGEPNLFYRFTSTKSR</sequence>
<evidence type="ECO:0000256" key="5">
    <source>
        <dbReference type="ARBA" id="ARBA00023136"/>
    </source>
</evidence>
<evidence type="ECO:0000313" key="8">
    <source>
        <dbReference type="Proteomes" id="UP000007011"/>
    </source>
</evidence>
<dbReference type="AlphaFoldDB" id="B1LDT7"/>
<dbReference type="CDD" id="cd09971">
    <property type="entry name" value="SdiA-regulated"/>
    <property type="match status" value="1"/>
</dbReference>
<comment type="subcellular location">
    <subcellularLocation>
        <location evidence="1">Cell membrane</location>
        <topology evidence="1">Single-pass membrane protein</topology>
    </subcellularLocation>
</comment>
<evidence type="ECO:0000313" key="7">
    <source>
        <dbReference type="EMBL" id="ACB19043.1"/>
    </source>
</evidence>
<dbReference type="Gene3D" id="2.120.10.30">
    <property type="entry name" value="TolB, C-terminal domain"/>
    <property type="match status" value="1"/>
</dbReference>
<dbReference type="GO" id="GO:0005886">
    <property type="term" value="C:plasma membrane"/>
    <property type="evidence" value="ECO:0007669"/>
    <property type="project" value="UniProtKB-SubCell"/>
</dbReference>
<evidence type="ECO:0000256" key="1">
    <source>
        <dbReference type="ARBA" id="ARBA00004162"/>
    </source>
</evidence>
<dbReference type="InterPro" id="IPR011042">
    <property type="entry name" value="6-blade_b-propeller_TolB-like"/>
</dbReference>
<gene>
    <name evidence="7" type="ordered locus">EcSMS35_4878</name>
</gene>
<dbReference type="InterPro" id="IPR009722">
    <property type="entry name" value="YjiK/CarP"/>
</dbReference>
<evidence type="ECO:0000256" key="6">
    <source>
        <dbReference type="SAM" id="Phobius"/>
    </source>
</evidence>
<proteinExistence type="inferred from homology"/>
<name>B1LDT7_ECOSM</name>
<dbReference type="KEGG" id="ecm:EcSMS35_4878"/>
<dbReference type="HOGENOM" id="CLU_055438_1_1_6"/>
<dbReference type="Proteomes" id="UP000007011">
    <property type="component" value="Chromosome"/>
</dbReference>
<evidence type="ECO:0000256" key="2">
    <source>
        <dbReference type="ARBA" id="ARBA00009852"/>
    </source>
</evidence>
<comment type="similarity">
    <text evidence="2">Belongs to the YjiK family.</text>
</comment>
<dbReference type="SUPFAM" id="SSF50956">
    <property type="entry name" value="Thermostable phytase (3-phytase)"/>
    <property type="match status" value="1"/>
</dbReference>
<keyword evidence="6" id="KW-1133">Transmembrane helix</keyword>
<dbReference type="EMBL" id="CP000970">
    <property type="protein sequence ID" value="ACB19043.1"/>
    <property type="molecule type" value="Genomic_DNA"/>
</dbReference>